<keyword evidence="5" id="KW-0206">Cytoskeleton</keyword>
<comment type="caution">
    <text evidence="9">The sequence shown here is derived from an EMBL/GenBank/DDBJ whole genome shotgun (WGS) entry which is preliminary data.</text>
</comment>
<evidence type="ECO:0000256" key="7">
    <source>
        <dbReference type="PROSITE-ProRule" id="PRU00782"/>
    </source>
</evidence>
<evidence type="ECO:0000313" key="10">
    <source>
        <dbReference type="Proteomes" id="UP001434883"/>
    </source>
</evidence>
<comment type="similarity">
    <text evidence="7">Belongs to the TRAFAC class myosin-kinesin ATPase superfamily. Myosin family.</text>
</comment>
<dbReference type="PROSITE" id="PS51456">
    <property type="entry name" value="MYOSIN_MOTOR"/>
    <property type="match status" value="1"/>
</dbReference>
<comment type="subcellular location">
    <subcellularLocation>
        <location evidence="2">Cell projection</location>
    </subcellularLocation>
    <subcellularLocation>
        <location evidence="1">Cytoplasm</location>
        <location evidence="1">Cytoskeleton</location>
    </subcellularLocation>
</comment>
<keyword evidence="6" id="KW-0966">Cell projection</keyword>
<reference evidence="9 10" key="1">
    <citation type="submission" date="2021-06" db="EMBL/GenBank/DDBJ databases">
        <authorList>
            <person name="Palmer J.M."/>
        </authorList>
    </citation>
    <scope>NUCLEOTIDE SEQUENCE [LARGE SCALE GENOMIC DNA]</scope>
    <source>
        <strain evidence="9 10">XC_2019</strain>
        <tissue evidence="9">Muscle</tissue>
    </source>
</reference>
<keyword evidence="7" id="KW-0505">Motor protein</keyword>
<dbReference type="InterPro" id="IPR027417">
    <property type="entry name" value="P-loop_NTPase"/>
</dbReference>
<evidence type="ECO:0000256" key="6">
    <source>
        <dbReference type="ARBA" id="ARBA00023273"/>
    </source>
</evidence>
<dbReference type="SUPFAM" id="SSF52540">
    <property type="entry name" value="P-loop containing nucleoside triphosphate hydrolases"/>
    <property type="match status" value="1"/>
</dbReference>
<evidence type="ECO:0000259" key="8">
    <source>
        <dbReference type="PROSITE" id="PS51456"/>
    </source>
</evidence>
<keyword evidence="10" id="KW-1185">Reference proteome</keyword>
<organism evidence="9 10">
    <name type="scientific">Xenoophorus captivus</name>
    <dbReference type="NCBI Taxonomy" id="1517983"/>
    <lineage>
        <taxon>Eukaryota</taxon>
        <taxon>Metazoa</taxon>
        <taxon>Chordata</taxon>
        <taxon>Craniata</taxon>
        <taxon>Vertebrata</taxon>
        <taxon>Euteleostomi</taxon>
        <taxon>Actinopterygii</taxon>
        <taxon>Neopterygii</taxon>
        <taxon>Teleostei</taxon>
        <taxon>Neoteleostei</taxon>
        <taxon>Acanthomorphata</taxon>
        <taxon>Ovalentaria</taxon>
        <taxon>Atherinomorphae</taxon>
        <taxon>Cyprinodontiformes</taxon>
        <taxon>Goodeidae</taxon>
        <taxon>Xenoophorus</taxon>
    </lineage>
</organism>
<comment type="caution">
    <text evidence="7">Lacks conserved residue(s) required for the propagation of feature annotation.</text>
</comment>
<protein>
    <recommendedName>
        <fullName evidence="8">Myosin motor domain-containing protein</fullName>
    </recommendedName>
</protein>
<evidence type="ECO:0000256" key="2">
    <source>
        <dbReference type="ARBA" id="ARBA00004316"/>
    </source>
</evidence>
<dbReference type="InterPro" id="IPR052409">
    <property type="entry name" value="Myosin-III_kinase_activity"/>
</dbReference>
<dbReference type="InterPro" id="IPR001609">
    <property type="entry name" value="Myosin_head_motor_dom-like"/>
</dbReference>
<accession>A0ABV0QW39</accession>
<feature type="domain" description="Myosin motor" evidence="8">
    <location>
        <begin position="1"/>
        <end position="230"/>
    </location>
</feature>
<gene>
    <name evidence="9" type="ORF">XENOCAPTIV_002419</name>
</gene>
<evidence type="ECO:0000256" key="4">
    <source>
        <dbReference type="ARBA" id="ARBA00022737"/>
    </source>
</evidence>
<dbReference type="Proteomes" id="UP001434883">
    <property type="component" value="Unassembled WGS sequence"/>
</dbReference>
<dbReference type="PANTHER" id="PTHR46256:SF4">
    <property type="entry name" value="MYOSIN-IIIA"/>
    <property type="match status" value="1"/>
</dbReference>
<sequence>MKLCPDIVSNAFYKEQFDAVEQCFKVIGFTLEVRTAAVNTGQRAIRSPSSSLHHKHIDLSSHDPGYDQIILCISSNKMQTLTLKGDFVTGRANEPQRTDLYWDLYELGSVYSILAAILNSGDIDFSAVASEHQTDKSNITNISFSPDNFYRSLILHLPPVASLLRIRSDELQEALTSHCVVARGETIVRPNTVEKAVEVRDAMGKALYARLFSWIVNRINTLLRPDNQPG</sequence>
<dbReference type="PANTHER" id="PTHR46256">
    <property type="entry name" value="AGAP011099-PA"/>
    <property type="match status" value="1"/>
</dbReference>
<dbReference type="Pfam" id="PF00063">
    <property type="entry name" value="Myosin_head"/>
    <property type="match status" value="1"/>
</dbReference>
<evidence type="ECO:0000256" key="1">
    <source>
        <dbReference type="ARBA" id="ARBA00004245"/>
    </source>
</evidence>
<keyword evidence="4" id="KW-0677">Repeat</keyword>
<keyword evidence="3" id="KW-0963">Cytoplasm</keyword>
<keyword evidence="7" id="KW-0518">Myosin</keyword>
<evidence type="ECO:0000256" key="5">
    <source>
        <dbReference type="ARBA" id="ARBA00023212"/>
    </source>
</evidence>
<dbReference type="Gene3D" id="1.20.120.720">
    <property type="entry name" value="Myosin VI head, motor domain, U50 subdomain"/>
    <property type="match status" value="1"/>
</dbReference>
<name>A0ABV0QW39_9TELE</name>
<evidence type="ECO:0000313" key="9">
    <source>
        <dbReference type="EMBL" id="MEQ2199552.1"/>
    </source>
</evidence>
<proteinExistence type="inferred from homology"/>
<dbReference type="EMBL" id="JAHRIN010025332">
    <property type="protein sequence ID" value="MEQ2199552.1"/>
    <property type="molecule type" value="Genomic_DNA"/>
</dbReference>
<keyword evidence="7" id="KW-0009">Actin-binding</keyword>
<evidence type="ECO:0000256" key="3">
    <source>
        <dbReference type="ARBA" id="ARBA00022490"/>
    </source>
</evidence>